<feature type="region of interest" description="Disordered" evidence="1">
    <location>
        <begin position="142"/>
        <end position="175"/>
    </location>
</feature>
<dbReference type="AlphaFoldDB" id="A0A8X6URE3"/>
<feature type="compositionally biased region" description="Basic and acidic residues" evidence="1">
    <location>
        <begin position="1"/>
        <end position="11"/>
    </location>
</feature>
<dbReference type="EMBL" id="BMAW01085295">
    <property type="protein sequence ID" value="GFU42265.1"/>
    <property type="molecule type" value="Genomic_DNA"/>
</dbReference>
<sequence>MWKKANAEHQPKNRGGTVQYGSGSMMVSSCMSVGGVNNLNFKKMDNDHSPPSSHKPHPKRKLHMGSSICCLPLRCWVTFYVFFITMTVAFYVAPFIGNQSDEFMEFCHKISNTFLLLSFSIYATVVGYIVISRRLSRLFRPQLVPRQEPKPKPRREPKPKSKPKPKSRPNLRRRR</sequence>
<feature type="transmembrane region" description="Helical" evidence="2">
    <location>
        <begin position="68"/>
        <end position="93"/>
    </location>
</feature>
<feature type="compositionally biased region" description="Basic residues" evidence="1">
    <location>
        <begin position="160"/>
        <end position="175"/>
    </location>
</feature>
<dbReference type="PROSITE" id="PS51257">
    <property type="entry name" value="PROKAR_LIPOPROTEIN"/>
    <property type="match status" value="1"/>
</dbReference>
<feature type="region of interest" description="Disordered" evidence="1">
    <location>
        <begin position="1"/>
        <end position="20"/>
    </location>
</feature>
<keyword evidence="2" id="KW-0472">Membrane</keyword>
<name>A0A8X6URE3_NEPPI</name>
<comment type="caution">
    <text evidence="3">The sequence shown here is derived from an EMBL/GenBank/DDBJ whole genome shotgun (WGS) entry which is preliminary data.</text>
</comment>
<keyword evidence="4" id="KW-1185">Reference proteome</keyword>
<protein>
    <submittedName>
        <fullName evidence="3">Uncharacterized protein</fullName>
    </submittedName>
</protein>
<feature type="transmembrane region" description="Helical" evidence="2">
    <location>
        <begin position="113"/>
        <end position="131"/>
    </location>
</feature>
<evidence type="ECO:0000256" key="1">
    <source>
        <dbReference type="SAM" id="MobiDB-lite"/>
    </source>
</evidence>
<dbReference type="Proteomes" id="UP000887013">
    <property type="component" value="Unassembled WGS sequence"/>
</dbReference>
<reference evidence="3" key="1">
    <citation type="submission" date="2020-08" db="EMBL/GenBank/DDBJ databases">
        <title>Multicomponent nature underlies the extraordinary mechanical properties of spider dragline silk.</title>
        <authorList>
            <person name="Kono N."/>
            <person name="Nakamura H."/>
            <person name="Mori M."/>
            <person name="Yoshida Y."/>
            <person name="Ohtoshi R."/>
            <person name="Malay A.D."/>
            <person name="Moran D.A.P."/>
            <person name="Tomita M."/>
            <person name="Numata K."/>
            <person name="Arakawa K."/>
        </authorList>
    </citation>
    <scope>NUCLEOTIDE SEQUENCE</scope>
</reference>
<keyword evidence="2" id="KW-1133">Transmembrane helix</keyword>
<keyword evidence="2" id="KW-0812">Transmembrane</keyword>
<evidence type="ECO:0000313" key="4">
    <source>
        <dbReference type="Proteomes" id="UP000887013"/>
    </source>
</evidence>
<accession>A0A8X6URE3</accession>
<proteinExistence type="predicted"/>
<gene>
    <name evidence="3" type="ORF">NPIL_517551</name>
</gene>
<feature type="compositionally biased region" description="Basic and acidic residues" evidence="1">
    <location>
        <begin position="147"/>
        <end position="159"/>
    </location>
</feature>
<evidence type="ECO:0000313" key="3">
    <source>
        <dbReference type="EMBL" id="GFU42265.1"/>
    </source>
</evidence>
<evidence type="ECO:0000256" key="2">
    <source>
        <dbReference type="SAM" id="Phobius"/>
    </source>
</evidence>
<organism evidence="3 4">
    <name type="scientific">Nephila pilipes</name>
    <name type="common">Giant wood spider</name>
    <name type="synonym">Nephila maculata</name>
    <dbReference type="NCBI Taxonomy" id="299642"/>
    <lineage>
        <taxon>Eukaryota</taxon>
        <taxon>Metazoa</taxon>
        <taxon>Ecdysozoa</taxon>
        <taxon>Arthropoda</taxon>
        <taxon>Chelicerata</taxon>
        <taxon>Arachnida</taxon>
        <taxon>Araneae</taxon>
        <taxon>Araneomorphae</taxon>
        <taxon>Entelegynae</taxon>
        <taxon>Araneoidea</taxon>
        <taxon>Nephilidae</taxon>
        <taxon>Nephila</taxon>
    </lineage>
</organism>